<accession>A0A9C6SSU9</accession>
<name>A0A9C6SSU9_DROAB</name>
<dbReference type="InterPro" id="IPR002172">
    <property type="entry name" value="LDrepeatLR_classA_rpt"/>
</dbReference>
<sequence>MAARPMIPSWLNTVVATGCPALCHVAQKCLWLSIPAPSRRLCNKAFRIVASNWMWIYYLQTRIHMILHRARKISVNFTLMHRIPSDLPPWITRLRMWDSYGTYLPIKSTSVTTGQPPPPPPVASSADGGKPTLLNQSNYGSYYYSASNPKLNRNLRVNIDNAWNPVDTYIYGPTQSSVFNQENKYSGYQGSGVGGGAGAPGSAAGKQLGGIKDSLNYISSGKSGRDGQGASAAAVVSSDRQSAVSLMSTKGKRRLMLEIYDYETPKLCDHTAIGSGVSGSSALMGGNKQRPCSPLESYVSTGRDLKLEFHTHTGTALFPAQFALNYEFVDTEQGGDAWPGRRGEDPVPPLCSRVFRKRKGNIQVPRNVFLYGRGGAKNITCLYRFEAGTSERVKLVLHNVSFGEGTACTTDSDLHTGRPRCNQLDPEGRITELRLYDVPFRDVKIQLGCFCDNSSALYSNAPLTFVSHSRVMELTFTVSKLNISEDFADVFFSASYEYKRQPDCRKQLKLKGAGGEDELKYPLKTQDASCEGLAWYVEAQSPERSLFVQTWGSYLPVDPTSEDAMRCHTKNRLMVYSGRPLKPMRVVCPAQSGPRPTSLHIFSEDWTNGQPLFMNKPMSLVLEPILKEPGDIAFTWLEIHRTKNALLQQLDLHVNASVTTGMGTPPSSGGGGGAGGAGSGGAVVGTGSAGVAGAGGIATSSAANETLNEFGFYPKESDCEYKCPEIDACIAASLWCDGHHNCPSGFDESEEECGTARKLLELPGGVFAALGCIAAALTACLIFCMFGLMRKRKKSVVQKSGGFMNGANGNGNMPAACNIGTLKKDFKKEALYIDPAS</sequence>
<dbReference type="SUPFAM" id="SSF49854">
    <property type="entry name" value="Spermadhesin, CUB domain"/>
    <property type="match status" value="1"/>
</dbReference>
<evidence type="ECO:0000256" key="2">
    <source>
        <dbReference type="PROSITE-ProRule" id="PRU00124"/>
    </source>
</evidence>
<dbReference type="PANTHER" id="PTHR47537:SF8">
    <property type="entry name" value="CUB DOMAIN-CONTAINING PROTEIN"/>
    <property type="match status" value="1"/>
</dbReference>
<dbReference type="InterPro" id="IPR053207">
    <property type="entry name" value="Non-NMDA_GluR_Accessory"/>
</dbReference>
<dbReference type="PROSITE" id="PS51257">
    <property type="entry name" value="PROKAR_LIPOPROTEIN"/>
    <property type="match status" value="1"/>
</dbReference>
<organism evidence="6 7">
    <name type="scientific">Drosophila albomicans</name>
    <name type="common">Fruit fly</name>
    <dbReference type="NCBI Taxonomy" id="7291"/>
    <lineage>
        <taxon>Eukaryota</taxon>
        <taxon>Metazoa</taxon>
        <taxon>Ecdysozoa</taxon>
        <taxon>Arthropoda</taxon>
        <taxon>Hexapoda</taxon>
        <taxon>Insecta</taxon>
        <taxon>Pterygota</taxon>
        <taxon>Neoptera</taxon>
        <taxon>Endopterygota</taxon>
        <taxon>Diptera</taxon>
        <taxon>Brachycera</taxon>
        <taxon>Muscomorpha</taxon>
        <taxon>Ephydroidea</taxon>
        <taxon>Drosophilidae</taxon>
        <taxon>Drosophila</taxon>
    </lineage>
</organism>
<reference evidence="7" key="1">
    <citation type="submission" date="2025-08" db="UniProtKB">
        <authorList>
            <consortium name="RefSeq"/>
        </authorList>
    </citation>
    <scope>IDENTIFICATION</scope>
    <source>
        <strain evidence="7">15112-1751.03</strain>
        <tissue evidence="7">Whole Adult</tissue>
    </source>
</reference>
<dbReference type="PANTHER" id="PTHR47537">
    <property type="entry name" value="CUBILIN"/>
    <property type="match status" value="1"/>
</dbReference>
<evidence type="ECO:0000313" key="6">
    <source>
        <dbReference type="Proteomes" id="UP000515160"/>
    </source>
</evidence>
<proteinExistence type="predicted"/>
<dbReference type="InterPro" id="IPR056707">
    <property type="entry name" value="DUF7805"/>
</dbReference>
<dbReference type="Gene3D" id="2.60.120.290">
    <property type="entry name" value="Spermadhesin, CUB domain"/>
    <property type="match status" value="1"/>
</dbReference>
<evidence type="ECO:0000256" key="4">
    <source>
        <dbReference type="SAM" id="Phobius"/>
    </source>
</evidence>
<dbReference type="RefSeq" id="XP_051861294.1">
    <property type="nucleotide sequence ID" value="XM_052005334.1"/>
</dbReference>
<dbReference type="SMART" id="SM00192">
    <property type="entry name" value="LDLa"/>
    <property type="match status" value="1"/>
</dbReference>
<keyword evidence="6" id="KW-1185">Reference proteome</keyword>
<protein>
    <submittedName>
        <fullName evidence="7">Uncharacterized protein LOC117567911 isoform X5</fullName>
    </submittedName>
</protein>
<keyword evidence="4" id="KW-1133">Transmembrane helix</keyword>
<dbReference type="Gene3D" id="2.40.128.620">
    <property type="match status" value="1"/>
</dbReference>
<keyword evidence="1" id="KW-1015">Disulfide bond</keyword>
<comment type="caution">
    <text evidence="2">Lacks conserved residue(s) required for the propagation of feature annotation.</text>
</comment>
<dbReference type="GO" id="GO:0005886">
    <property type="term" value="C:plasma membrane"/>
    <property type="evidence" value="ECO:0007669"/>
    <property type="project" value="TreeGrafter"/>
</dbReference>
<dbReference type="FunFam" id="2.60.120.290:FF:000066">
    <property type="entry name" value="AGAP006059-PA"/>
    <property type="match status" value="1"/>
</dbReference>
<feature type="transmembrane region" description="Helical" evidence="4">
    <location>
        <begin position="766"/>
        <end position="789"/>
    </location>
</feature>
<keyword evidence="4" id="KW-0472">Membrane</keyword>
<dbReference type="PROSITE" id="PS50068">
    <property type="entry name" value="LDLRA_2"/>
    <property type="match status" value="1"/>
</dbReference>
<dbReference type="GeneID" id="117567911"/>
<evidence type="ECO:0000256" key="3">
    <source>
        <dbReference type="SAM" id="MobiDB-lite"/>
    </source>
</evidence>
<evidence type="ECO:0000313" key="7">
    <source>
        <dbReference type="RefSeq" id="XP_051861294.1"/>
    </source>
</evidence>
<gene>
    <name evidence="7" type="primary">LOC117567911</name>
</gene>
<feature type="region of interest" description="Disordered" evidence="3">
    <location>
        <begin position="109"/>
        <end position="130"/>
    </location>
</feature>
<dbReference type="InterPro" id="IPR035914">
    <property type="entry name" value="Sperma_CUB_dom_sf"/>
</dbReference>
<feature type="domain" description="DUF7805" evidence="5">
    <location>
        <begin position="501"/>
        <end position="643"/>
    </location>
</feature>
<dbReference type="Pfam" id="PF25090">
    <property type="entry name" value="DUF7805"/>
    <property type="match status" value="1"/>
</dbReference>
<keyword evidence="4" id="KW-0812">Transmembrane</keyword>
<dbReference type="OrthoDB" id="10037824at2759"/>
<dbReference type="AlphaFoldDB" id="A0A9C6SSU9"/>
<evidence type="ECO:0000259" key="5">
    <source>
        <dbReference type="Pfam" id="PF25090"/>
    </source>
</evidence>
<evidence type="ECO:0000256" key="1">
    <source>
        <dbReference type="ARBA" id="ARBA00023157"/>
    </source>
</evidence>
<dbReference type="Proteomes" id="UP000515160">
    <property type="component" value="Chromosome 3"/>
</dbReference>